<reference evidence="7" key="1">
    <citation type="journal article" date="2020" name="Fungal Divers.">
        <title>Resolving the Mortierellaceae phylogeny through synthesis of multi-gene phylogenetics and phylogenomics.</title>
        <authorList>
            <person name="Vandepol N."/>
            <person name="Liber J."/>
            <person name="Desiro A."/>
            <person name="Na H."/>
            <person name="Kennedy M."/>
            <person name="Barry K."/>
            <person name="Grigoriev I.V."/>
            <person name="Miller A.N."/>
            <person name="O'Donnell K."/>
            <person name="Stajich J.E."/>
            <person name="Bonito G."/>
        </authorList>
    </citation>
    <scope>NUCLEOTIDE SEQUENCE</scope>
    <source>
        <strain evidence="7">REB-010B</strain>
    </source>
</reference>
<dbReference type="Pfam" id="PF08367">
    <property type="entry name" value="M16C_assoc"/>
    <property type="match status" value="1"/>
</dbReference>
<comment type="similarity">
    <text evidence="1">Belongs to the peptidase M16 family. PreP subfamily.</text>
</comment>
<dbReference type="EMBL" id="JAAAIP010000522">
    <property type="protein sequence ID" value="KAG0315679.1"/>
    <property type="molecule type" value="Genomic_DNA"/>
</dbReference>
<evidence type="ECO:0000256" key="1">
    <source>
        <dbReference type="ARBA" id="ARBA00007575"/>
    </source>
</evidence>
<dbReference type="Pfam" id="PF05193">
    <property type="entry name" value="Peptidase_M16_C"/>
    <property type="match status" value="1"/>
</dbReference>
<dbReference type="Gene3D" id="3.30.830.10">
    <property type="entry name" value="Metalloenzyme, LuxS/M16 peptidase-like"/>
    <property type="match status" value="4"/>
</dbReference>
<feature type="domain" description="Peptidase M16C associated" evidence="6">
    <location>
        <begin position="447"/>
        <end position="678"/>
    </location>
</feature>
<comment type="subunit">
    <text evidence="2">Monomer and homodimer; homodimerization is induced by binding of the substrate.</text>
</comment>
<organism evidence="7 8">
    <name type="scientific">Dissophora globulifera</name>
    <dbReference type="NCBI Taxonomy" id="979702"/>
    <lineage>
        <taxon>Eukaryota</taxon>
        <taxon>Fungi</taxon>
        <taxon>Fungi incertae sedis</taxon>
        <taxon>Mucoromycota</taxon>
        <taxon>Mortierellomycotina</taxon>
        <taxon>Mortierellomycetes</taxon>
        <taxon>Mortierellales</taxon>
        <taxon>Mortierellaceae</taxon>
        <taxon>Dissophora</taxon>
    </lineage>
</organism>
<dbReference type="AlphaFoldDB" id="A0A9P6RB30"/>
<evidence type="ECO:0000256" key="3">
    <source>
        <dbReference type="ARBA" id="ARBA00020167"/>
    </source>
</evidence>
<dbReference type="GO" id="GO:0004222">
    <property type="term" value="F:metalloendopeptidase activity"/>
    <property type="evidence" value="ECO:0007669"/>
    <property type="project" value="TreeGrafter"/>
</dbReference>
<evidence type="ECO:0000256" key="5">
    <source>
        <dbReference type="ARBA" id="ARBA00045897"/>
    </source>
</evidence>
<dbReference type="InterPro" id="IPR013578">
    <property type="entry name" value="Peptidase_M16C_assoc"/>
</dbReference>
<keyword evidence="7" id="KW-0378">Hydrolase</keyword>
<name>A0A9P6RB30_9FUNG</name>
<accession>A0A9P6RB30</accession>
<evidence type="ECO:0000256" key="4">
    <source>
        <dbReference type="ARBA" id="ARBA00034552"/>
    </source>
</evidence>
<dbReference type="Pfam" id="PF00675">
    <property type="entry name" value="Peptidase_M16"/>
    <property type="match status" value="1"/>
</dbReference>
<protein>
    <recommendedName>
        <fullName evidence="3">Presequence protease, mitochondrial</fullName>
    </recommendedName>
    <alternativeName>
        <fullName evidence="4">Pitrilysin metalloproteinase</fullName>
    </alternativeName>
</protein>
<evidence type="ECO:0000256" key="2">
    <source>
        <dbReference type="ARBA" id="ARBA00011853"/>
    </source>
</evidence>
<comment type="function">
    <text evidence="5">Degrades mitochondrial transit peptides after their cleavage in the intermembrane space or in the matrix, and presequence peptides; clearance of these peptides is required to keep the presequence processing machinery running. Preferentially cleaves the N-terminal side of paired basic amino acid residues. Also degrades other unstructured peptides. May function as an ATP-dependent peptidase as opposed to a metalloendopeptidase.</text>
</comment>
<evidence type="ECO:0000313" key="8">
    <source>
        <dbReference type="Proteomes" id="UP000738325"/>
    </source>
</evidence>
<dbReference type="GO" id="GO:0005759">
    <property type="term" value="C:mitochondrial matrix"/>
    <property type="evidence" value="ECO:0007669"/>
    <property type="project" value="TreeGrafter"/>
</dbReference>
<gene>
    <name evidence="7" type="primary">CYM1_2</name>
    <name evidence="7" type="ORF">BGZ99_007322</name>
</gene>
<dbReference type="FunFam" id="3.30.830.10:FF:000013">
    <property type="entry name" value="Mitochondrial presequence protease"/>
    <property type="match status" value="1"/>
</dbReference>
<dbReference type="InterPro" id="IPR007863">
    <property type="entry name" value="Peptidase_M16_C"/>
</dbReference>
<dbReference type="SMART" id="SM01264">
    <property type="entry name" value="M16C_associated"/>
    <property type="match status" value="1"/>
</dbReference>
<dbReference type="InterPro" id="IPR011249">
    <property type="entry name" value="Metalloenz_LuxS/M16"/>
</dbReference>
<sequence length="911" mass="102595">MCLFYAGPTFSAVTTTQLDQRASDLTCNRHVKELELGVIWLKHDKAGAEHLHIARDDSDNVFGIGFARFPDNSAGVSHILKHLTLCGSRSYPVRDPVLKMLNRSMATFMNVSIETDYTLYPFSTTNPVDYNNLRSVYLDAIFFPLLRELDFKREGWRLEHEDPNDRNSPIVFKGIVYNMMKGRMGDAEYLFSSQMQHYMFPGAAYAFNSGGYPANITDLSHEELVHFHKTHYHPSNAKFYTYGNLPLEDSLASINAKLQEFSPIKPPLAEKVIKPFDSPRRVNVTCPVDPSKLSSSEKQVKMSVSFLTNKATDTFEGFGLRFLSDLLTDGHTSPMHQALIESRLGSDYSANTGYDGSTMASSLSFGVQGMKQGDGAKVEATILKVLEQVRDEGFDSKRIDSSFEMELGLKQIQHIDRLKAEVASGPFFQNLISKYLLNNPHKLVFTMTPSSDYFAEVTANETMRLMAKTRVLTKADREAIYEQGQALLKHQEQVEDISCLPTLTVSDISKKVKTFSLEHSAVGSVPVQWRSTSTNGITYLGAISVIPGLTPDLKQYLPLFTHSLISLGTRQRAMSKISDNMTLNKVDIYIAPFLSTNHSCKFRHLSHDFMYDLFGSTIRETNFDDVSKLRTLIQRNASGLSNYVVDSGHVFAMKNAESRLTPAGLFEGMSQVHLMNALSQKEDLSEVSQRLKEIAELVTKRSSLRFAINCGEDQMSHNENSLRRFVGRLNRRPMETAFQNSFFELPYGISCTAKCLRGVAYTHEDSAKLEILASLMSNLFLHREISEKNGAYDGGAIYSAEGGLFSFYSYRDPSPQKTLKTYQDSVQWVLSRKDFSEQELAEAKLSIFRTMDAPISARKEGMVLFSEGITDEMCQVRREQLLRVTSADVKEVADRYLLDQKYSQCVLGDKE</sequence>
<keyword evidence="8" id="KW-1185">Reference proteome</keyword>
<evidence type="ECO:0000313" key="7">
    <source>
        <dbReference type="EMBL" id="KAG0315679.1"/>
    </source>
</evidence>
<dbReference type="GO" id="GO:0016485">
    <property type="term" value="P:protein processing"/>
    <property type="evidence" value="ECO:0007669"/>
    <property type="project" value="TreeGrafter"/>
</dbReference>
<evidence type="ECO:0000259" key="6">
    <source>
        <dbReference type="SMART" id="SM01264"/>
    </source>
</evidence>
<dbReference type="PANTHER" id="PTHR43016">
    <property type="entry name" value="PRESEQUENCE PROTEASE"/>
    <property type="match status" value="1"/>
</dbReference>
<dbReference type="Proteomes" id="UP000738325">
    <property type="component" value="Unassembled WGS sequence"/>
</dbReference>
<dbReference type="InterPro" id="IPR055130">
    <property type="entry name" value="PreP_C"/>
</dbReference>
<dbReference type="FunFam" id="3.30.830.10:FF:000011">
    <property type="entry name" value="Presequence protease, mitochondrial"/>
    <property type="match status" value="1"/>
</dbReference>
<comment type="caution">
    <text evidence="7">The sequence shown here is derived from an EMBL/GenBank/DDBJ whole genome shotgun (WGS) entry which is preliminary data.</text>
</comment>
<proteinExistence type="inferred from homology"/>
<dbReference type="GO" id="GO:0046872">
    <property type="term" value="F:metal ion binding"/>
    <property type="evidence" value="ECO:0007669"/>
    <property type="project" value="InterPro"/>
</dbReference>
<dbReference type="InterPro" id="IPR011765">
    <property type="entry name" value="Pept_M16_N"/>
</dbReference>
<dbReference type="SUPFAM" id="SSF63411">
    <property type="entry name" value="LuxS/MPP-like metallohydrolase"/>
    <property type="match status" value="4"/>
</dbReference>
<keyword evidence="7" id="KW-0645">Protease</keyword>
<dbReference type="Pfam" id="PF22516">
    <property type="entry name" value="PreP_C"/>
    <property type="match status" value="1"/>
</dbReference>
<dbReference type="PANTHER" id="PTHR43016:SF13">
    <property type="entry name" value="PRESEQUENCE PROTEASE, MITOCHONDRIAL"/>
    <property type="match status" value="1"/>
</dbReference>
<dbReference type="OrthoDB" id="10250783at2759"/>